<evidence type="ECO:0008006" key="3">
    <source>
        <dbReference type="Google" id="ProtNLM"/>
    </source>
</evidence>
<comment type="caution">
    <text evidence="2">The sequence shown here is derived from an EMBL/GenBank/DDBJ whole genome shotgun (WGS) entry which is preliminary data.</text>
</comment>
<keyword evidence="1" id="KW-0472">Membrane</keyword>
<organism evidence="2">
    <name type="scientific">Salmonella enterica</name>
    <name type="common">Salmonella choleraesuis</name>
    <dbReference type="NCBI Taxonomy" id="28901"/>
    <lineage>
        <taxon>Bacteria</taxon>
        <taxon>Pseudomonadati</taxon>
        <taxon>Pseudomonadota</taxon>
        <taxon>Gammaproteobacteria</taxon>
        <taxon>Enterobacterales</taxon>
        <taxon>Enterobacteriaceae</taxon>
        <taxon>Salmonella</taxon>
    </lineage>
</organism>
<proteinExistence type="predicted"/>
<keyword evidence="1" id="KW-1133">Transmembrane helix</keyword>
<dbReference type="InterPro" id="IPR036197">
    <property type="entry name" value="NarG-like_sf"/>
</dbReference>
<evidence type="ECO:0000256" key="1">
    <source>
        <dbReference type="SAM" id="Phobius"/>
    </source>
</evidence>
<reference evidence="2" key="2">
    <citation type="submission" date="2019-01" db="EMBL/GenBank/DDBJ databases">
        <authorList>
            <consortium name="NCBI Pathogen Detection Project"/>
        </authorList>
    </citation>
    <scope>NUCLEOTIDE SEQUENCE</scope>
    <source>
        <strain evidence="2">Monophasic variant of S.Typhimurium</strain>
    </source>
</reference>
<dbReference type="EMBL" id="DAAMZU010000290">
    <property type="protein sequence ID" value="HAC8926005.1"/>
    <property type="molecule type" value="Genomic_DNA"/>
</dbReference>
<name>A0A705VVI2_SALER</name>
<reference evidence="2" key="1">
    <citation type="journal article" date="2018" name="Genome Biol.">
        <title>SKESA: strategic k-mer extension for scrupulous assemblies.</title>
        <authorList>
            <person name="Souvorov A."/>
            <person name="Agarwala R."/>
            <person name="Lipman D.J."/>
        </authorList>
    </citation>
    <scope>NUCLEOTIDE SEQUENCE</scope>
    <source>
        <strain evidence="2">Monophasic variant of S.Typhimurium</strain>
    </source>
</reference>
<accession>A0A705VVI2</accession>
<evidence type="ECO:0000313" key="2">
    <source>
        <dbReference type="EMBL" id="HAC8926005.1"/>
    </source>
</evidence>
<feature type="non-terminal residue" evidence="2">
    <location>
        <position position="1"/>
    </location>
</feature>
<dbReference type="SUPFAM" id="SSF103501">
    <property type="entry name" value="Respiratory nitrate reductase 1 gamma chain"/>
    <property type="match status" value="1"/>
</dbReference>
<gene>
    <name evidence="2" type="ORF">G0J09_23530</name>
</gene>
<protein>
    <recommendedName>
        <fullName evidence="3">Tricarballylate utilization protein TcuB</fullName>
    </recommendedName>
</protein>
<dbReference type="AlphaFoldDB" id="A0A705VVI2"/>
<feature type="transmembrane region" description="Helical" evidence="1">
    <location>
        <begin position="20"/>
        <end position="39"/>
    </location>
</feature>
<keyword evidence="1" id="KW-0812">Transmembrane</keyword>
<sequence>FLTSLTGLALLAGRDTSGMGILLALHLGVVMALFLTLPYGKFAHGFFRCAALLKWAVEKRRGKHAGDTGN</sequence>